<sequence length="194" mass="21705">MIQLNGASQVTSKGLQLFYIAVPALSNIKFNFGSLQKLKISDLHNFKCLFSPSILSVFQNLESLEVENCLELEQVIGMEEIDHHLAMGTILFPRLVTLQLTDLPKLVAFCRSTGNLELSSMMEVVIRNCCAMETIFFHNNGNLELPSLEKVDILDCPAMRTFVSSLNHVPESRLSSNSQSIIEPFFNKKIGLLV</sequence>
<proteinExistence type="predicted"/>
<evidence type="ECO:0000313" key="2">
    <source>
        <dbReference type="Proteomes" id="UP001060085"/>
    </source>
</evidence>
<accession>A0ACC0AW06</accession>
<dbReference type="EMBL" id="CM044705">
    <property type="protein sequence ID" value="KAI5664946.1"/>
    <property type="molecule type" value="Genomic_DNA"/>
</dbReference>
<name>A0ACC0AW06_CATRO</name>
<dbReference type="Proteomes" id="UP001060085">
    <property type="component" value="Linkage Group LG05"/>
</dbReference>
<keyword evidence="2" id="KW-1185">Reference proteome</keyword>
<evidence type="ECO:0000313" key="1">
    <source>
        <dbReference type="EMBL" id="KAI5664946.1"/>
    </source>
</evidence>
<protein>
    <submittedName>
        <fullName evidence="1">Uncharacterized protein</fullName>
    </submittedName>
</protein>
<reference evidence="2" key="1">
    <citation type="journal article" date="2023" name="Nat. Plants">
        <title>Single-cell RNA sequencing provides a high-resolution roadmap for understanding the multicellular compartmentation of specialized metabolism.</title>
        <authorList>
            <person name="Sun S."/>
            <person name="Shen X."/>
            <person name="Li Y."/>
            <person name="Li Y."/>
            <person name="Wang S."/>
            <person name="Li R."/>
            <person name="Zhang H."/>
            <person name="Shen G."/>
            <person name="Guo B."/>
            <person name="Wei J."/>
            <person name="Xu J."/>
            <person name="St-Pierre B."/>
            <person name="Chen S."/>
            <person name="Sun C."/>
        </authorList>
    </citation>
    <scope>NUCLEOTIDE SEQUENCE [LARGE SCALE GENOMIC DNA]</scope>
</reference>
<organism evidence="1 2">
    <name type="scientific">Catharanthus roseus</name>
    <name type="common">Madagascar periwinkle</name>
    <name type="synonym">Vinca rosea</name>
    <dbReference type="NCBI Taxonomy" id="4058"/>
    <lineage>
        <taxon>Eukaryota</taxon>
        <taxon>Viridiplantae</taxon>
        <taxon>Streptophyta</taxon>
        <taxon>Embryophyta</taxon>
        <taxon>Tracheophyta</taxon>
        <taxon>Spermatophyta</taxon>
        <taxon>Magnoliopsida</taxon>
        <taxon>eudicotyledons</taxon>
        <taxon>Gunneridae</taxon>
        <taxon>Pentapetalae</taxon>
        <taxon>asterids</taxon>
        <taxon>lamiids</taxon>
        <taxon>Gentianales</taxon>
        <taxon>Apocynaceae</taxon>
        <taxon>Rauvolfioideae</taxon>
        <taxon>Vinceae</taxon>
        <taxon>Catharanthinae</taxon>
        <taxon>Catharanthus</taxon>
    </lineage>
</organism>
<comment type="caution">
    <text evidence="1">The sequence shown here is derived from an EMBL/GenBank/DDBJ whole genome shotgun (WGS) entry which is preliminary data.</text>
</comment>
<gene>
    <name evidence="1" type="ORF">M9H77_24269</name>
</gene>